<organism evidence="3 4">
    <name type="scientific">Murinocardiopsis flavida</name>
    <dbReference type="NCBI Taxonomy" id="645275"/>
    <lineage>
        <taxon>Bacteria</taxon>
        <taxon>Bacillati</taxon>
        <taxon>Actinomycetota</taxon>
        <taxon>Actinomycetes</taxon>
        <taxon>Streptosporangiales</taxon>
        <taxon>Nocardiopsidaceae</taxon>
        <taxon>Murinocardiopsis</taxon>
    </lineage>
</organism>
<protein>
    <submittedName>
        <fullName evidence="3">Uncharacterized protein</fullName>
    </submittedName>
</protein>
<gene>
    <name evidence="3" type="ORF">CLV63_13432</name>
</gene>
<proteinExistence type="predicted"/>
<accession>A0A2P8CNJ4</accession>
<dbReference type="OrthoDB" id="3468003at2"/>
<evidence type="ECO:0000313" key="4">
    <source>
        <dbReference type="Proteomes" id="UP000240542"/>
    </source>
</evidence>
<dbReference type="RefSeq" id="WP_146165712.1">
    <property type="nucleotide sequence ID" value="NZ_PYGA01000034.1"/>
</dbReference>
<dbReference type="AlphaFoldDB" id="A0A2P8CNJ4"/>
<dbReference type="Proteomes" id="UP000240542">
    <property type="component" value="Unassembled WGS sequence"/>
</dbReference>
<dbReference type="EMBL" id="PYGA01000034">
    <property type="protein sequence ID" value="PSK86545.1"/>
    <property type="molecule type" value="Genomic_DNA"/>
</dbReference>
<feature type="compositionally biased region" description="Polar residues" evidence="1">
    <location>
        <begin position="1"/>
        <end position="10"/>
    </location>
</feature>
<sequence>MSPTESSASGTAGRRRKSADADSAEAIEGLVAPAPGSRRRRRSKGGGRAAKPGGRLLPWLLGALGLAVVALGVVVVMEYTGGGEAAENGRATDYTVYPNEGNTELLASTKVDSRALSAPEVFERNNAKIESQDITFTLGARSLTKDCGDAVWGGSVAKALSDAGCSQAASGAYTSDGYEGVATIFNLRSTKAATAVADELTPPDDPKAKAPGFLVAPDKDGKTVAMGTGYSAAEADINGHYLLVTWVQQTGAKDPAKKVDLSSPLIALGNFDDPLYRRAVEMERIQQNTQEQQPGAAQ</sequence>
<name>A0A2P8CNJ4_9ACTN</name>
<feature type="transmembrane region" description="Helical" evidence="2">
    <location>
        <begin position="56"/>
        <end position="77"/>
    </location>
</feature>
<reference evidence="3 4" key="1">
    <citation type="submission" date="2018-03" db="EMBL/GenBank/DDBJ databases">
        <title>Genomic Encyclopedia of Archaeal and Bacterial Type Strains, Phase II (KMG-II): from individual species to whole genera.</title>
        <authorList>
            <person name="Goeker M."/>
        </authorList>
    </citation>
    <scope>NUCLEOTIDE SEQUENCE [LARGE SCALE GENOMIC DNA]</scope>
    <source>
        <strain evidence="3 4">DSM 45312</strain>
    </source>
</reference>
<keyword evidence="2" id="KW-0472">Membrane</keyword>
<evidence type="ECO:0000256" key="1">
    <source>
        <dbReference type="SAM" id="MobiDB-lite"/>
    </source>
</evidence>
<keyword evidence="2" id="KW-1133">Transmembrane helix</keyword>
<keyword evidence="4" id="KW-1185">Reference proteome</keyword>
<comment type="caution">
    <text evidence="3">The sequence shown here is derived from an EMBL/GenBank/DDBJ whole genome shotgun (WGS) entry which is preliminary data.</text>
</comment>
<evidence type="ECO:0000256" key="2">
    <source>
        <dbReference type="SAM" id="Phobius"/>
    </source>
</evidence>
<feature type="region of interest" description="Disordered" evidence="1">
    <location>
        <begin position="1"/>
        <end position="50"/>
    </location>
</feature>
<evidence type="ECO:0000313" key="3">
    <source>
        <dbReference type="EMBL" id="PSK86545.1"/>
    </source>
</evidence>
<keyword evidence="2" id="KW-0812">Transmembrane</keyword>